<gene>
    <name evidence="7" type="ORF">EXIGLDRAFT_730047</name>
</gene>
<organism evidence="7 8">
    <name type="scientific">Exidia glandulosa HHB12029</name>
    <dbReference type="NCBI Taxonomy" id="1314781"/>
    <lineage>
        <taxon>Eukaryota</taxon>
        <taxon>Fungi</taxon>
        <taxon>Dikarya</taxon>
        <taxon>Basidiomycota</taxon>
        <taxon>Agaricomycotina</taxon>
        <taxon>Agaricomycetes</taxon>
        <taxon>Auriculariales</taxon>
        <taxon>Exidiaceae</taxon>
        <taxon>Exidia</taxon>
    </lineage>
</organism>
<evidence type="ECO:0000256" key="3">
    <source>
        <dbReference type="ARBA" id="ARBA00022833"/>
    </source>
</evidence>
<keyword evidence="8" id="KW-1185">Reference proteome</keyword>
<feature type="domain" description="RING-type" evidence="6">
    <location>
        <begin position="154"/>
        <end position="205"/>
    </location>
</feature>
<dbReference type="GO" id="GO:0033768">
    <property type="term" value="C:SUMO-targeted ubiquitin ligase complex"/>
    <property type="evidence" value="ECO:0007669"/>
    <property type="project" value="TreeGrafter"/>
</dbReference>
<dbReference type="GO" id="GO:0008270">
    <property type="term" value="F:zinc ion binding"/>
    <property type="evidence" value="ECO:0007669"/>
    <property type="project" value="UniProtKB-KW"/>
</dbReference>
<dbReference type="UniPathway" id="UPA00143"/>
<feature type="region of interest" description="Disordered" evidence="5">
    <location>
        <begin position="1"/>
        <end position="107"/>
    </location>
</feature>
<dbReference type="InterPro" id="IPR013083">
    <property type="entry name" value="Znf_RING/FYVE/PHD"/>
</dbReference>
<evidence type="ECO:0000256" key="4">
    <source>
        <dbReference type="PROSITE-ProRule" id="PRU00175"/>
    </source>
</evidence>
<evidence type="ECO:0000313" key="7">
    <source>
        <dbReference type="EMBL" id="KZV97654.1"/>
    </source>
</evidence>
<dbReference type="InterPro" id="IPR018957">
    <property type="entry name" value="Znf_C3HC4_RING-type"/>
</dbReference>
<dbReference type="InParanoid" id="A0A165LBY6"/>
<sequence>MSVPPDVPIDLTHSPEHPLPAPLNAEAPAPRAQSRPTTSSAAVFEPRRTRSFARRTGQPIGPEASPTAAPPAQPPRKRVKRERITTPIPEAPAESSSRVGPSTSTGTGSRVLAALEAQSSAAAGAAPATEAKSSPPRTAVETEDLALLADAITCPICMSPPTDAAITPCGHILCGECLMLAVHGGIQRGRLAPQGAAEAQCPVCRARIDGWDGRGGGIIGLALRVADAL</sequence>
<dbReference type="InterPro" id="IPR049627">
    <property type="entry name" value="SLX8"/>
</dbReference>
<evidence type="ECO:0000256" key="1">
    <source>
        <dbReference type="ARBA" id="ARBA00022723"/>
    </source>
</evidence>
<dbReference type="EMBL" id="KV425927">
    <property type="protein sequence ID" value="KZV97654.1"/>
    <property type="molecule type" value="Genomic_DNA"/>
</dbReference>
<name>A0A165LBY6_EXIGL</name>
<dbReference type="InterPro" id="IPR017907">
    <property type="entry name" value="Znf_RING_CS"/>
</dbReference>
<dbReference type="PANTHER" id="PTHR47094:SF1">
    <property type="entry name" value="RING-TYPE E3 UBIQUITIN TRANSFERASE"/>
    <property type="match status" value="1"/>
</dbReference>
<proteinExistence type="predicted"/>
<evidence type="ECO:0000256" key="2">
    <source>
        <dbReference type="ARBA" id="ARBA00022771"/>
    </source>
</evidence>
<dbReference type="PANTHER" id="PTHR47094">
    <property type="entry name" value="ELFLESS, ISOFORM B"/>
    <property type="match status" value="1"/>
</dbReference>
<dbReference type="GO" id="GO:0061630">
    <property type="term" value="F:ubiquitin protein ligase activity"/>
    <property type="evidence" value="ECO:0007669"/>
    <property type="project" value="InterPro"/>
</dbReference>
<dbReference type="Proteomes" id="UP000077266">
    <property type="component" value="Unassembled WGS sequence"/>
</dbReference>
<dbReference type="Gene3D" id="3.30.40.10">
    <property type="entry name" value="Zinc/RING finger domain, C3HC4 (zinc finger)"/>
    <property type="match status" value="1"/>
</dbReference>
<protein>
    <recommendedName>
        <fullName evidence="6">RING-type domain-containing protein</fullName>
    </recommendedName>
</protein>
<evidence type="ECO:0000313" key="8">
    <source>
        <dbReference type="Proteomes" id="UP000077266"/>
    </source>
</evidence>
<dbReference type="STRING" id="1314781.A0A165LBY6"/>
<dbReference type="GO" id="GO:0032183">
    <property type="term" value="F:SUMO binding"/>
    <property type="evidence" value="ECO:0007669"/>
    <property type="project" value="TreeGrafter"/>
</dbReference>
<keyword evidence="2 4" id="KW-0863">Zinc-finger</keyword>
<dbReference type="InterPro" id="IPR001841">
    <property type="entry name" value="Znf_RING"/>
</dbReference>
<dbReference type="PROSITE" id="PS00518">
    <property type="entry name" value="ZF_RING_1"/>
    <property type="match status" value="1"/>
</dbReference>
<evidence type="ECO:0000256" key="5">
    <source>
        <dbReference type="SAM" id="MobiDB-lite"/>
    </source>
</evidence>
<dbReference type="GO" id="GO:0006511">
    <property type="term" value="P:ubiquitin-dependent protein catabolic process"/>
    <property type="evidence" value="ECO:0007669"/>
    <property type="project" value="TreeGrafter"/>
</dbReference>
<reference evidence="7 8" key="1">
    <citation type="journal article" date="2016" name="Mol. Biol. Evol.">
        <title>Comparative Genomics of Early-Diverging Mushroom-Forming Fungi Provides Insights into the Origins of Lignocellulose Decay Capabilities.</title>
        <authorList>
            <person name="Nagy L.G."/>
            <person name="Riley R."/>
            <person name="Tritt A."/>
            <person name="Adam C."/>
            <person name="Daum C."/>
            <person name="Floudas D."/>
            <person name="Sun H."/>
            <person name="Yadav J.S."/>
            <person name="Pangilinan J."/>
            <person name="Larsson K.H."/>
            <person name="Matsuura K."/>
            <person name="Barry K."/>
            <person name="Labutti K."/>
            <person name="Kuo R."/>
            <person name="Ohm R.A."/>
            <person name="Bhattacharya S.S."/>
            <person name="Shirouzu T."/>
            <person name="Yoshinaga Y."/>
            <person name="Martin F.M."/>
            <person name="Grigoriev I.V."/>
            <person name="Hibbett D.S."/>
        </authorList>
    </citation>
    <scope>NUCLEOTIDE SEQUENCE [LARGE SCALE GENOMIC DNA]</scope>
    <source>
        <strain evidence="7 8">HHB12029</strain>
    </source>
</reference>
<dbReference type="GO" id="GO:0016567">
    <property type="term" value="P:protein ubiquitination"/>
    <property type="evidence" value="ECO:0007669"/>
    <property type="project" value="UniProtKB-UniPathway"/>
</dbReference>
<keyword evidence="1" id="KW-0479">Metal-binding</keyword>
<dbReference type="SUPFAM" id="SSF57850">
    <property type="entry name" value="RING/U-box"/>
    <property type="match status" value="1"/>
</dbReference>
<dbReference type="Pfam" id="PF00097">
    <property type="entry name" value="zf-C3HC4"/>
    <property type="match status" value="1"/>
</dbReference>
<feature type="compositionally biased region" description="Low complexity" evidence="5">
    <location>
        <begin position="22"/>
        <end position="32"/>
    </location>
</feature>
<dbReference type="GO" id="GO:0140082">
    <property type="term" value="F:SUMO-ubiquitin ligase activity"/>
    <property type="evidence" value="ECO:0007669"/>
    <property type="project" value="TreeGrafter"/>
</dbReference>
<keyword evidence="3" id="KW-0862">Zinc</keyword>
<dbReference type="PROSITE" id="PS50089">
    <property type="entry name" value="ZF_RING_2"/>
    <property type="match status" value="1"/>
</dbReference>
<dbReference type="OrthoDB" id="6270329at2759"/>
<evidence type="ECO:0000259" key="6">
    <source>
        <dbReference type="PROSITE" id="PS50089"/>
    </source>
</evidence>
<accession>A0A165LBY6</accession>
<feature type="compositionally biased region" description="Polar residues" evidence="5">
    <location>
        <begin position="94"/>
        <end position="107"/>
    </location>
</feature>
<dbReference type="AlphaFoldDB" id="A0A165LBY6"/>
<dbReference type="SMART" id="SM00184">
    <property type="entry name" value="RING"/>
    <property type="match status" value="1"/>
</dbReference>